<dbReference type="GO" id="GO:1990316">
    <property type="term" value="C:Atg1/ULK1 kinase complex"/>
    <property type="evidence" value="ECO:0007669"/>
    <property type="project" value="TreeGrafter"/>
</dbReference>
<dbReference type="EMBL" id="JAKCXM010000015">
    <property type="protein sequence ID" value="KAJ0408007.1"/>
    <property type="molecule type" value="Genomic_DNA"/>
</dbReference>
<dbReference type="PANTHER" id="PTHR13222">
    <property type="entry name" value="RB1-INDUCIBLE COILED-COIL"/>
    <property type="match status" value="1"/>
</dbReference>
<evidence type="ECO:0000256" key="7">
    <source>
        <dbReference type="SAM" id="Phobius"/>
    </source>
</evidence>
<feature type="domain" description="Autophagy protein ATG17-like" evidence="8">
    <location>
        <begin position="143"/>
        <end position="491"/>
    </location>
</feature>
<keyword evidence="1" id="KW-0813">Transport</keyword>
<keyword evidence="7" id="KW-1133">Transmembrane helix</keyword>
<dbReference type="GO" id="GO:0000422">
    <property type="term" value="P:autophagy of mitochondrion"/>
    <property type="evidence" value="ECO:0007669"/>
    <property type="project" value="TreeGrafter"/>
</dbReference>
<feature type="transmembrane region" description="Helical" evidence="7">
    <location>
        <begin position="1010"/>
        <end position="1029"/>
    </location>
</feature>
<dbReference type="Pfam" id="PF10377">
    <property type="entry name" value="ATG11"/>
    <property type="match status" value="1"/>
</dbReference>
<evidence type="ECO:0000256" key="4">
    <source>
        <dbReference type="ARBA" id="ARBA00023054"/>
    </source>
</evidence>
<evidence type="ECO:0008006" key="12">
    <source>
        <dbReference type="Google" id="ProtNLM"/>
    </source>
</evidence>
<feature type="coiled-coil region" evidence="5">
    <location>
        <begin position="407"/>
        <end position="434"/>
    </location>
</feature>
<feature type="region of interest" description="Disordered" evidence="6">
    <location>
        <begin position="526"/>
        <end position="564"/>
    </location>
</feature>
<dbReference type="GO" id="GO:0034517">
    <property type="term" value="P:ribophagy"/>
    <property type="evidence" value="ECO:0007669"/>
    <property type="project" value="TreeGrafter"/>
</dbReference>
<evidence type="ECO:0000313" key="11">
    <source>
        <dbReference type="Proteomes" id="UP001209570"/>
    </source>
</evidence>
<keyword evidence="4 5" id="KW-0175">Coiled coil</keyword>
<feature type="coiled-coil region" evidence="5">
    <location>
        <begin position="567"/>
        <end position="594"/>
    </location>
</feature>
<evidence type="ECO:0000256" key="6">
    <source>
        <dbReference type="SAM" id="MobiDB-lite"/>
    </source>
</evidence>
<keyword evidence="2" id="KW-0653">Protein transport</keyword>
<gene>
    <name evidence="10" type="ORF">P43SY_000211</name>
</gene>
<feature type="domain" description="Autophagy-related protein 11 C-terminal" evidence="9">
    <location>
        <begin position="816"/>
        <end position="913"/>
    </location>
</feature>
<organism evidence="10 11">
    <name type="scientific">Pythium insidiosum</name>
    <name type="common">Pythiosis disease agent</name>
    <dbReference type="NCBI Taxonomy" id="114742"/>
    <lineage>
        <taxon>Eukaryota</taxon>
        <taxon>Sar</taxon>
        <taxon>Stramenopiles</taxon>
        <taxon>Oomycota</taxon>
        <taxon>Peronosporomycetes</taxon>
        <taxon>Pythiales</taxon>
        <taxon>Pythiaceae</taxon>
        <taxon>Pythium</taxon>
    </lineage>
</organism>
<evidence type="ECO:0000259" key="8">
    <source>
        <dbReference type="Pfam" id="PF04108"/>
    </source>
</evidence>
<keyword evidence="11" id="KW-1185">Reference proteome</keyword>
<reference evidence="10" key="1">
    <citation type="submission" date="2021-12" db="EMBL/GenBank/DDBJ databases">
        <title>Prjna785345.</title>
        <authorList>
            <person name="Rujirawat T."/>
            <person name="Krajaejun T."/>
        </authorList>
    </citation>
    <scope>NUCLEOTIDE SEQUENCE</scope>
    <source>
        <strain evidence="10">Pi057C3</strain>
    </source>
</reference>
<dbReference type="InterPro" id="IPR019460">
    <property type="entry name" value="Atg11_C"/>
</dbReference>
<dbReference type="GO" id="GO:0061709">
    <property type="term" value="P:reticulophagy"/>
    <property type="evidence" value="ECO:0007669"/>
    <property type="project" value="TreeGrafter"/>
</dbReference>
<name>A0AAD5MAH9_PYTIN</name>
<dbReference type="PANTHER" id="PTHR13222:SF1">
    <property type="entry name" value="RB1-INDUCIBLE COILED-COIL PROTEIN 1"/>
    <property type="match status" value="1"/>
</dbReference>
<accession>A0AAD5MAH9</accession>
<dbReference type="GO" id="GO:0034727">
    <property type="term" value="P:piecemeal microautophagy of the nucleus"/>
    <property type="evidence" value="ECO:0007669"/>
    <property type="project" value="TreeGrafter"/>
</dbReference>
<dbReference type="GO" id="GO:0034045">
    <property type="term" value="C:phagophore assembly site membrane"/>
    <property type="evidence" value="ECO:0007669"/>
    <property type="project" value="TreeGrafter"/>
</dbReference>
<evidence type="ECO:0000256" key="2">
    <source>
        <dbReference type="ARBA" id="ARBA00022927"/>
    </source>
</evidence>
<evidence type="ECO:0000313" key="10">
    <source>
        <dbReference type="EMBL" id="KAJ0408007.1"/>
    </source>
</evidence>
<keyword evidence="7" id="KW-0472">Membrane</keyword>
<evidence type="ECO:0000259" key="9">
    <source>
        <dbReference type="Pfam" id="PF10377"/>
    </source>
</evidence>
<dbReference type="Proteomes" id="UP001209570">
    <property type="component" value="Unassembled WGS sequence"/>
</dbReference>
<comment type="caution">
    <text evidence="10">The sequence shown here is derived from an EMBL/GenBank/DDBJ whole genome shotgun (WGS) entry which is preliminary data.</text>
</comment>
<proteinExistence type="predicted"/>
<dbReference type="Pfam" id="PF04108">
    <property type="entry name" value="ATG17_like"/>
    <property type="match status" value="1"/>
</dbReference>
<evidence type="ECO:0000256" key="1">
    <source>
        <dbReference type="ARBA" id="ARBA00022448"/>
    </source>
</evidence>
<dbReference type="GO" id="GO:0060090">
    <property type="term" value="F:molecular adaptor activity"/>
    <property type="evidence" value="ECO:0007669"/>
    <property type="project" value="TreeGrafter"/>
</dbReference>
<feature type="coiled-coil region" evidence="5">
    <location>
        <begin position="666"/>
        <end position="697"/>
    </location>
</feature>
<dbReference type="AlphaFoldDB" id="A0AAD5MAH9"/>
<dbReference type="InterPro" id="IPR045326">
    <property type="entry name" value="ATG17-like_dom"/>
</dbReference>
<sequence>MASSSAGVVVRVGNSMNGVVYAVRLASAELVVEELREALVPLSDIPLSDQILLGGPPFARLDPRRALESYGLPSPDKQVFLYDRRMLSQENPLPPRLALEPVEIEMPSLPVPASEGSRLLSESSSPLLRALGEYEAHFQHQVNQSEALERGSVANVDACERCVTELEVQSQAITAAIANLESFCSSMRKRFTPFWTEYEQASVRHDHLLRHFESFLNALGDITLHPALVTPERKTLLDCIPADREREWALQCQQSQSHLRQQLTRLRDVHDSIVAEVTALLQSQDHIAGAFADVADDLALARQHVASHHGITAKLSENLDVVMRKVAETSSEVQPATPMMLLASTNMLEVCREIDELYHQHLELLPSAQRLAEEIKGTMSKLSSTKASFFSLVHANLRRISMSQSKIRDFENSLAMLKDALQAQKKQFAELEHLEKLPDSYASCLVEITRRLKYGRRFSDRIQAMAEELALMRDEEVSLREDFLRRFGQHLPRDFVPGLAEKPSHCEFRMRPFDQSLPLIEIEDDDGLDEPTLQSDGQVDDRLDEETKEEASPPEQSRAEDTLQPEVDALRKRCEELEAQVAELTIELQQTAAKKTSSYFSESCGSMARSDVSKNSIRDDDSSTEFPLVLALAATGAGMTSSSEAGDRSHLLERELQSMKAGRGGLEQLMREKDLVIAKLESENQQYLLNAAAFEEYPFPSSFPFPAIPRIQERDHRERVLQDNQVRLQQSVQSLQLSLETQRASLVRVLKLLNMISPSSSLEEELENPEAFLQANFGRIETRLRELMSSSDTETVLREELERRHEEINLLESQHFDLSDSFKISFRSFNVNDLALFLPTSFPSTDAQRVYLAFHHGCPHRFLAEESISSFLVAGQKFPDYVVGRIVFIDEQLATEDNNPYGLNLGTTFYMLTTPATMSARETAQQFDREFQRYTTKHAGKGAQAVAMARAELSKYLALVQQDKRLEDAKISKGRLTPEQRAAYEKKIVEIEKALDNYHNSIAGVNRTKAILSFALLSAFILLAFFQPWKKYM</sequence>
<dbReference type="GO" id="GO:0000045">
    <property type="term" value="P:autophagosome assembly"/>
    <property type="evidence" value="ECO:0007669"/>
    <property type="project" value="InterPro"/>
</dbReference>
<dbReference type="InterPro" id="IPR040040">
    <property type="entry name" value="ATG11"/>
</dbReference>
<evidence type="ECO:0000256" key="5">
    <source>
        <dbReference type="SAM" id="Coils"/>
    </source>
</evidence>
<evidence type="ECO:0000256" key="3">
    <source>
        <dbReference type="ARBA" id="ARBA00023006"/>
    </source>
</evidence>
<dbReference type="GO" id="GO:0019901">
    <property type="term" value="F:protein kinase binding"/>
    <property type="evidence" value="ECO:0007669"/>
    <property type="project" value="TreeGrafter"/>
</dbReference>
<dbReference type="GO" id="GO:0015031">
    <property type="term" value="P:protein transport"/>
    <property type="evidence" value="ECO:0007669"/>
    <property type="project" value="UniProtKB-KW"/>
</dbReference>
<keyword evidence="7" id="KW-0812">Transmembrane</keyword>
<keyword evidence="3" id="KW-0072">Autophagy</keyword>
<protein>
    <recommendedName>
        <fullName evidence="12">Autophagy-related protein 11 C-terminal domain-containing protein</fullName>
    </recommendedName>
</protein>